<dbReference type="Gene3D" id="3.40.470.10">
    <property type="entry name" value="Uracil-DNA glycosylase-like domain"/>
    <property type="match status" value="1"/>
</dbReference>
<evidence type="ECO:0000259" key="1">
    <source>
        <dbReference type="Pfam" id="PF03167"/>
    </source>
</evidence>
<dbReference type="InterPro" id="IPR036895">
    <property type="entry name" value="Uracil-DNA_glycosylase-like_sf"/>
</dbReference>
<comment type="caution">
    <text evidence="2">The sequence shown here is derived from an EMBL/GenBank/DDBJ whole genome shotgun (WGS) entry which is preliminary data.</text>
</comment>
<reference evidence="2 3" key="1">
    <citation type="submission" date="2016-10" db="EMBL/GenBank/DDBJ databases">
        <authorList>
            <person name="Varghese N."/>
            <person name="Submissions S."/>
        </authorList>
    </citation>
    <scope>NUCLEOTIDE SEQUENCE [LARGE SCALE GENOMIC DNA]</scope>
    <source>
        <strain evidence="2 3">DSM 20586</strain>
    </source>
</reference>
<name>A0AB38A592_9ACTN</name>
<accession>A0AB38A592</accession>
<dbReference type="SUPFAM" id="SSF52141">
    <property type="entry name" value="Uracil-DNA glycosylase-like"/>
    <property type="match status" value="1"/>
</dbReference>
<proteinExistence type="predicted"/>
<dbReference type="InterPro" id="IPR026353">
    <property type="entry name" value="Hypoxan-DNA_Glyclase"/>
</dbReference>
<dbReference type="InterPro" id="IPR005122">
    <property type="entry name" value="Uracil-DNA_glycosylase-like"/>
</dbReference>
<evidence type="ECO:0000313" key="2">
    <source>
        <dbReference type="EMBL" id="SEB48311.1"/>
    </source>
</evidence>
<evidence type="ECO:0000313" key="3">
    <source>
        <dbReference type="Proteomes" id="UP000183687"/>
    </source>
</evidence>
<dbReference type="EMBL" id="FNSH01000001">
    <property type="protein sequence ID" value="SEB48311.1"/>
    <property type="molecule type" value="Genomic_DNA"/>
</dbReference>
<dbReference type="Pfam" id="PF03167">
    <property type="entry name" value="UDG"/>
    <property type="match status" value="1"/>
</dbReference>
<protein>
    <submittedName>
        <fullName evidence="2">Hypoxanthine-DNA glycosylase</fullName>
    </submittedName>
</protein>
<feature type="domain" description="Uracil-DNA glycosylase-like" evidence="1">
    <location>
        <begin position="27"/>
        <end position="163"/>
    </location>
</feature>
<gene>
    <name evidence="2" type="ORF">SAMN04489746_0365</name>
</gene>
<dbReference type="NCBIfam" id="TIGR04274">
    <property type="entry name" value="hypoxanDNAglyco"/>
    <property type="match status" value="1"/>
</dbReference>
<dbReference type="AlphaFoldDB" id="A0AB38A592"/>
<dbReference type="CDD" id="cd10032">
    <property type="entry name" value="UDG-F6_HDG"/>
    <property type="match status" value="1"/>
</dbReference>
<sequence length="189" mass="20767">MANNSMKPCKMESKHESEHVQSFEPLMDAHCRVLVLGTVPSPKSREVHMNYGNPRNRFWLVMARLFNEPLPSSNEQKAALVLRHHIALWDVLESCDIVGASDASIVHPVPNNLSRVLDVAPIHTIFCTGATAARLYKTYCEPVCGLTAVALPSTSPANARWSLDDLVEAYTVIKLAVQSHPSQAGEARG</sequence>
<organism evidence="2 3">
    <name type="scientific">Atopobium minutum</name>
    <dbReference type="NCBI Taxonomy" id="1381"/>
    <lineage>
        <taxon>Bacteria</taxon>
        <taxon>Bacillati</taxon>
        <taxon>Actinomycetota</taxon>
        <taxon>Coriobacteriia</taxon>
        <taxon>Coriobacteriales</taxon>
        <taxon>Atopobiaceae</taxon>
        <taxon>Atopobium</taxon>
    </lineage>
</organism>
<dbReference type="Proteomes" id="UP000183687">
    <property type="component" value="Unassembled WGS sequence"/>
</dbReference>